<evidence type="ECO:0000313" key="1">
    <source>
        <dbReference type="EMBL" id="KAI0044117.1"/>
    </source>
</evidence>
<proteinExistence type="predicted"/>
<protein>
    <submittedName>
        <fullName evidence="1">SAICAR synthase-like protein</fullName>
    </submittedName>
</protein>
<organism evidence="1 2">
    <name type="scientific">Auriscalpium vulgare</name>
    <dbReference type="NCBI Taxonomy" id="40419"/>
    <lineage>
        <taxon>Eukaryota</taxon>
        <taxon>Fungi</taxon>
        <taxon>Dikarya</taxon>
        <taxon>Basidiomycota</taxon>
        <taxon>Agaricomycotina</taxon>
        <taxon>Agaricomycetes</taxon>
        <taxon>Russulales</taxon>
        <taxon>Auriscalpiaceae</taxon>
        <taxon>Auriscalpium</taxon>
    </lineage>
</organism>
<evidence type="ECO:0000313" key="2">
    <source>
        <dbReference type="Proteomes" id="UP000814033"/>
    </source>
</evidence>
<keyword evidence="2" id="KW-1185">Reference proteome</keyword>
<reference evidence="1" key="2">
    <citation type="journal article" date="2022" name="New Phytol.">
        <title>Evolutionary transition to the ectomycorrhizal habit in the genomes of a hyperdiverse lineage of mushroom-forming fungi.</title>
        <authorList>
            <person name="Looney B."/>
            <person name="Miyauchi S."/>
            <person name="Morin E."/>
            <person name="Drula E."/>
            <person name="Courty P.E."/>
            <person name="Kohler A."/>
            <person name="Kuo A."/>
            <person name="LaButti K."/>
            <person name="Pangilinan J."/>
            <person name="Lipzen A."/>
            <person name="Riley R."/>
            <person name="Andreopoulos W."/>
            <person name="He G."/>
            <person name="Johnson J."/>
            <person name="Nolan M."/>
            <person name="Tritt A."/>
            <person name="Barry K.W."/>
            <person name="Grigoriev I.V."/>
            <person name="Nagy L.G."/>
            <person name="Hibbett D."/>
            <person name="Henrissat B."/>
            <person name="Matheny P.B."/>
            <person name="Labbe J."/>
            <person name="Martin F.M."/>
        </authorList>
    </citation>
    <scope>NUCLEOTIDE SEQUENCE</scope>
    <source>
        <strain evidence="1">FP105234-sp</strain>
    </source>
</reference>
<dbReference type="EMBL" id="MU275993">
    <property type="protein sequence ID" value="KAI0044117.1"/>
    <property type="molecule type" value="Genomic_DNA"/>
</dbReference>
<accession>A0ACB8RJQ0</accession>
<sequence>MRSLTSSSAPSTPGGAHHPLANQVGGHAGVQTTADGSLLIKPALALEHAFYQTLAADETLAPLRRWVPRFLGTLRLEGQQSASGDGLLAVPGLKETERESLVLENLSHRFAKPNILDVKLGTVLYDEDAPPDKKARMINTARNTTSLETGIRLTGFQVYDNATSQPVVTPKSYGKSIAPADLPTGIARFFPVSVSPPPPLSGTPDLGLPARTLLPLLEHIRGDVVAIRGVLGDTELRMVGGSMLIMYEADVASAEAGLAWLAQHPNWYDEQDDEEDEEDEDEGELDEGVGEEAGEVIVVESGGADADGSDEDSDEEEQQPPYTVRLIDFAHTRLKPGAGPDVGVLKGVDTVLALLDGRIADVKRELEAT</sequence>
<name>A0ACB8RJQ0_9AGAM</name>
<comment type="caution">
    <text evidence="1">The sequence shown here is derived from an EMBL/GenBank/DDBJ whole genome shotgun (WGS) entry which is preliminary data.</text>
</comment>
<reference evidence="1" key="1">
    <citation type="submission" date="2021-02" db="EMBL/GenBank/DDBJ databases">
        <authorList>
            <consortium name="DOE Joint Genome Institute"/>
            <person name="Ahrendt S."/>
            <person name="Looney B.P."/>
            <person name="Miyauchi S."/>
            <person name="Morin E."/>
            <person name="Drula E."/>
            <person name="Courty P.E."/>
            <person name="Chicoki N."/>
            <person name="Fauchery L."/>
            <person name="Kohler A."/>
            <person name="Kuo A."/>
            <person name="Labutti K."/>
            <person name="Pangilinan J."/>
            <person name="Lipzen A."/>
            <person name="Riley R."/>
            <person name="Andreopoulos W."/>
            <person name="He G."/>
            <person name="Johnson J."/>
            <person name="Barry K.W."/>
            <person name="Grigoriev I.V."/>
            <person name="Nagy L."/>
            <person name="Hibbett D."/>
            <person name="Henrissat B."/>
            <person name="Matheny P.B."/>
            <person name="Labbe J."/>
            <person name="Martin F."/>
        </authorList>
    </citation>
    <scope>NUCLEOTIDE SEQUENCE</scope>
    <source>
        <strain evidence="1">FP105234-sp</strain>
    </source>
</reference>
<dbReference type="Proteomes" id="UP000814033">
    <property type="component" value="Unassembled WGS sequence"/>
</dbReference>
<gene>
    <name evidence="1" type="ORF">FA95DRAFT_1562547</name>
</gene>